<dbReference type="EMBL" id="CP064750">
    <property type="protein sequence ID" value="QPC67301.1"/>
    <property type="molecule type" value="Genomic_DNA"/>
</dbReference>
<dbReference type="Proteomes" id="UP000241587">
    <property type="component" value="Unassembled WGS sequence"/>
</dbReference>
<dbReference type="OrthoDB" id="10298895at2759"/>
<reference evidence="2 4" key="1">
    <citation type="submission" date="2018-02" db="EMBL/GenBank/DDBJ databases">
        <title>Fusarium culmorum secondary metabolites in fungal-bacterial-plant interactions.</title>
        <authorList>
            <person name="Schmidt R."/>
        </authorList>
    </citation>
    <scope>NUCLEOTIDE SEQUENCE [LARGE SCALE GENOMIC DNA]</scope>
    <source>
        <strain evidence="2 4">PV</strain>
    </source>
</reference>
<organism evidence="2 4">
    <name type="scientific">Fusarium culmorum</name>
    <dbReference type="NCBI Taxonomy" id="5516"/>
    <lineage>
        <taxon>Eukaryota</taxon>
        <taxon>Fungi</taxon>
        <taxon>Dikarya</taxon>
        <taxon>Ascomycota</taxon>
        <taxon>Pezizomycotina</taxon>
        <taxon>Sordariomycetes</taxon>
        <taxon>Hypocreomycetidae</taxon>
        <taxon>Hypocreales</taxon>
        <taxon>Nectriaceae</taxon>
        <taxon>Fusarium</taxon>
    </lineage>
</organism>
<evidence type="ECO:0000256" key="1">
    <source>
        <dbReference type="SAM" id="MobiDB-lite"/>
    </source>
</evidence>
<dbReference type="EMBL" id="PVEM01000001">
    <property type="protein sequence ID" value="PTD12651.1"/>
    <property type="molecule type" value="Genomic_DNA"/>
</dbReference>
<sequence length="142" mass="16639">MMLSSSTEEQLENERKKRRMSERRRVGKEEEEVVELDAGGALRERHRSSLGEAGTVVKRYPNQGRNDGAKWSDTRSNHRIGPWTLVFSDPFQGLLQERLRWTLEQLSQRILFTDPWRVCNKDRSRLKVVMESLLGAQRQIDD</sequence>
<name>A0A2T4HA04_FUSCU</name>
<dbReference type="OMA" id="NDGAKWS"/>
<protein>
    <submittedName>
        <fullName evidence="2">Uncharacterized protein</fullName>
    </submittedName>
</protein>
<evidence type="ECO:0000313" key="3">
    <source>
        <dbReference type="EMBL" id="QPC67301.1"/>
    </source>
</evidence>
<proteinExistence type="predicted"/>
<feature type="region of interest" description="Disordered" evidence="1">
    <location>
        <begin position="1"/>
        <end position="31"/>
    </location>
</feature>
<keyword evidence="4" id="KW-1185">Reference proteome</keyword>
<feature type="region of interest" description="Disordered" evidence="1">
    <location>
        <begin position="44"/>
        <end position="74"/>
    </location>
</feature>
<dbReference type="Proteomes" id="UP000663297">
    <property type="component" value="Chromosome 4"/>
</dbReference>
<gene>
    <name evidence="2" type="ORF">FCULG_00004276</name>
    <name evidence="3" type="ORF">HYE67_009532</name>
</gene>
<evidence type="ECO:0000313" key="4">
    <source>
        <dbReference type="Proteomes" id="UP000241587"/>
    </source>
</evidence>
<accession>A0A2T4HA04</accession>
<dbReference type="AlphaFoldDB" id="A0A2T4HA04"/>
<evidence type="ECO:0000313" key="2">
    <source>
        <dbReference type="EMBL" id="PTD12651.1"/>
    </source>
</evidence>
<reference evidence="3" key="2">
    <citation type="submission" date="2020-11" db="EMBL/GenBank/DDBJ databases">
        <title>The chromosome-scale genome resource for two endophytic Fusarium species: F. culmorum and F. pseudograminearum.</title>
        <authorList>
            <person name="Yuan Z."/>
        </authorList>
    </citation>
    <scope>NUCLEOTIDE SEQUENCE</scope>
    <source>
        <strain evidence="3">Class2-1B</strain>
    </source>
</reference>